<dbReference type="Pfam" id="PF13855">
    <property type="entry name" value="LRR_8"/>
    <property type="match status" value="2"/>
</dbReference>
<keyword evidence="5" id="KW-0433">Leucine-rich repeat</keyword>
<evidence type="ECO:0000256" key="5">
    <source>
        <dbReference type="ARBA" id="ARBA00022614"/>
    </source>
</evidence>
<evidence type="ECO:0000313" key="12">
    <source>
        <dbReference type="EMBL" id="TQD80533.1"/>
    </source>
</evidence>
<sequence length="1060" mass="116899">MTVKLIHLCVNVIPVHSQCLQDEKLALLHFKQSLVFDPSTSSKLVLWNSSIDCCSWAGLSCSDGRVVGLDISGECISGNIGNSSSLFDLQHLQNLNLADNEVGYGSQIPSAIGKLTNLSYLNLSNTAYSGQIPIEISHLTRLEILDLSTFYFPGNPSLNLENPNLNVLIRKFSELVELHLDGVRISEQGSNWCQAISSSLPNLRVLSLSACNLSGPIDSSLLKLQSLSVVRIENNNLSTQVPEFFSKFKNLTSLLLMNSGLYGTFPEKIFLVPTLQSIDLSGNPQLQGSLPEFPKSGSFQSLVLNGANFSGQLLPNSIGNLKLLSNVDVSTCNFIGSIPRSMEDLTQLVYLDLSRNQFNGSIPSFSMAKHLTIINLSYNQLTGQINSSHWENLTNLVNLDLRHNLLDGTIPPSVFSLPLLQKLQLSNNHFSGQLPEFGNICTLYNLELSSNSLEGPIPVSIFNLRELRILSLSSNNFTGSFLLNNIQQLKNLSSLDLSCNSLSINYNHTNSSHSSFPKITTLKLASGSLRRIPGFLRNQSTLSTLDLSENQIHGEIPNWIWRISNLVQLNLSCNSLVTLQGPFLNLTSTLSMLDLHSNQLQGQIPMLPQLATYLDYSRNNFNSSIPADIGDFLTYTMFFSFSSNKLNGSIPESMCNKPYLQVLDLSNNSLSGPIPQCLTAMSWTLAVLNLRGNKLSGTLPDNFPQPCSLQTLDLNGNVIGGQFPKSLANCTMLEVLNLGNNQITDVFPCLLKSISSLRVLVLRCNKLYDRIECLKTNSAWTKLQIIDIARNNFIGEIPGSFLKTWQAMMADEDGAMSKINHLRFQVLEFEQVYYQDAITVTSKGLQMELVKILTVFTLIDISCNKFSGSIPEDMGELKSLYGLNLSSNALTGSIPSLLGNLQQLESLDLSNNRLSGTIPSEFSKLNFLSFLNLSNNRLVGKIPTGTQIQSFSADSFVGNKGLYGPPLSLGNIDDGSARLSPTLEGKDSNSAHGIEWDLIGAEVGFIVGFGIATGSLAFCKRWSKWYYKTMYKILAKIFPQLEERFGPHRRHVHIHQGWTR</sequence>
<dbReference type="InterPro" id="IPR003591">
    <property type="entry name" value="Leu-rich_rpt_typical-subtyp"/>
</dbReference>
<dbReference type="InterPro" id="IPR013210">
    <property type="entry name" value="LRR_N_plant-typ"/>
</dbReference>
<feature type="domain" description="Leucine-rich repeat-containing N-terminal plant-type" evidence="11">
    <location>
        <begin position="21"/>
        <end position="62"/>
    </location>
</feature>
<keyword evidence="8" id="KW-1133">Transmembrane helix</keyword>
<evidence type="ECO:0000256" key="8">
    <source>
        <dbReference type="ARBA" id="ARBA00022989"/>
    </source>
</evidence>
<evidence type="ECO:0000256" key="6">
    <source>
        <dbReference type="ARBA" id="ARBA00022692"/>
    </source>
</evidence>
<comment type="subcellular location">
    <subcellularLocation>
        <location evidence="2">Cell membrane</location>
    </subcellularLocation>
    <subcellularLocation>
        <location evidence="1">Membrane</location>
        <topology evidence="1">Single-pass membrane protein</topology>
    </subcellularLocation>
</comment>
<dbReference type="InterPro" id="IPR052941">
    <property type="entry name" value="StomDev_PlantInt_Reg"/>
</dbReference>
<dbReference type="FunFam" id="3.80.10.10:FF:000095">
    <property type="entry name" value="LRR receptor-like serine/threonine-protein kinase GSO1"/>
    <property type="match status" value="1"/>
</dbReference>
<dbReference type="PANTHER" id="PTHR48004:SF92">
    <property type="entry name" value="LEUCINE-RICH REPEAT-CONTAINING, PLANT-TYPE, LEUCINE-RICH REPEAT DOMAIN SUPERFAMILY"/>
    <property type="match status" value="1"/>
</dbReference>
<dbReference type="InterPro" id="IPR001611">
    <property type="entry name" value="Leu-rich_rpt"/>
</dbReference>
<dbReference type="PRINTS" id="PR00019">
    <property type="entry name" value="LEURICHRPT"/>
</dbReference>
<keyword evidence="10" id="KW-0325">Glycoprotein</keyword>
<dbReference type="Pfam" id="PF08263">
    <property type="entry name" value="LRRNT_2"/>
    <property type="match status" value="1"/>
</dbReference>
<proteinExistence type="inferred from homology"/>
<dbReference type="Proteomes" id="UP000315295">
    <property type="component" value="Unassembled WGS sequence"/>
</dbReference>
<evidence type="ECO:0000256" key="3">
    <source>
        <dbReference type="ARBA" id="ARBA00009592"/>
    </source>
</evidence>
<keyword evidence="9" id="KW-0472">Membrane</keyword>
<dbReference type="SMART" id="SM00369">
    <property type="entry name" value="LRR_TYP"/>
    <property type="match status" value="9"/>
</dbReference>
<evidence type="ECO:0000313" key="13">
    <source>
        <dbReference type="Proteomes" id="UP000315295"/>
    </source>
</evidence>
<dbReference type="AlphaFoldDB" id="A0A540L219"/>
<protein>
    <recommendedName>
        <fullName evidence="11">Leucine-rich repeat-containing N-terminal plant-type domain-containing protein</fullName>
    </recommendedName>
</protein>
<evidence type="ECO:0000256" key="1">
    <source>
        <dbReference type="ARBA" id="ARBA00004167"/>
    </source>
</evidence>
<dbReference type="InterPro" id="IPR032675">
    <property type="entry name" value="LRR_dom_sf"/>
</dbReference>
<dbReference type="PROSITE" id="PS51450">
    <property type="entry name" value="LRR"/>
    <property type="match status" value="1"/>
</dbReference>
<evidence type="ECO:0000256" key="9">
    <source>
        <dbReference type="ARBA" id="ARBA00023136"/>
    </source>
</evidence>
<name>A0A540L219_MALBA</name>
<organism evidence="12 13">
    <name type="scientific">Malus baccata</name>
    <name type="common">Siberian crab apple</name>
    <name type="synonym">Pyrus baccata</name>
    <dbReference type="NCBI Taxonomy" id="106549"/>
    <lineage>
        <taxon>Eukaryota</taxon>
        <taxon>Viridiplantae</taxon>
        <taxon>Streptophyta</taxon>
        <taxon>Embryophyta</taxon>
        <taxon>Tracheophyta</taxon>
        <taxon>Spermatophyta</taxon>
        <taxon>Magnoliopsida</taxon>
        <taxon>eudicotyledons</taxon>
        <taxon>Gunneridae</taxon>
        <taxon>Pentapetalae</taxon>
        <taxon>rosids</taxon>
        <taxon>fabids</taxon>
        <taxon>Rosales</taxon>
        <taxon>Rosaceae</taxon>
        <taxon>Amygdaloideae</taxon>
        <taxon>Maleae</taxon>
        <taxon>Malus</taxon>
    </lineage>
</organism>
<reference evidence="12 13" key="1">
    <citation type="journal article" date="2019" name="G3 (Bethesda)">
        <title>Sequencing of a Wild Apple (Malus baccata) Genome Unravels the Differences Between Cultivated and Wild Apple Species Regarding Disease Resistance and Cold Tolerance.</title>
        <authorList>
            <person name="Chen X."/>
        </authorList>
    </citation>
    <scope>NUCLEOTIDE SEQUENCE [LARGE SCALE GENOMIC DNA]</scope>
    <source>
        <strain evidence="13">cv. Shandingzi</strain>
        <tissue evidence="12">Leaves</tissue>
    </source>
</reference>
<comment type="similarity">
    <text evidence="3">Belongs to the RLP family.</text>
</comment>
<evidence type="ECO:0000256" key="2">
    <source>
        <dbReference type="ARBA" id="ARBA00004236"/>
    </source>
</evidence>
<keyword evidence="6" id="KW-0812">Transmembrane</keyword>
<evidence type="ECO:0000256" key="4">
    <source>
        <dbReference type="ARBA" id="ARBA00022475"/>
    </source>
</evidence>
<dbReference type="Pfam" id="PF00560">
    <property type="entry name" value="LRR_1"/>
    <property type="match status" value="6"/>
</dbReference>
<dbReference type="SUPFAM" id="SSF52058">
    <property type="entry name" value="L domain-like"/>
    <property type="match status" value="3"/>
</dbReference>
<dbReference type="STRING" id="106549.A0A540L219"/>
<evidence type="ECO:0000256" key="7">
    <source>
        <dbReference type="ARBA" id="ARBA00022737"/>
    </source>
</evidence>
<dbReference type="PANTHER" id="PTHR48004">
    <property type="entry name" value="OS01G0149700 PROTEIN"/>
    <property type="match status" value="1"/>
</dbReference>
<dbReference type="EMBL" id="VIEB01000804">
    <property type="protein sequence ID" value="TQD80533.1"/>
    <property type="molecule type" value="Genomic_DNA"/>
</dbReference>
<dbReference type="GO" id="GO:0005886">
    <property type="term" value="C:plasma membrane"/>
    <property type="evidence" value="ECO:0007669"/>
    <property type="project" value="UniProtKB-SubCell"/>
</dbReference>
<accession>A0A540L219</accession>
<keyword evidence="13" id="KW-1185">Reference proteome</keyword>
<dbReference type="Gene3D" id="3.80.10.10">
    <property type="entry name" value="Ribonuclease Inhibitor"/>
    <property type="match status" value="7"/>
</dbReference>
<evidence type="ECO:0000259" key="11">
    <source>
        <dbReference type="Pfam" id="PF08263"/>
    </source>
</evidence>
<gene>
    <name evidence="12" type="ORF">C1H46_033904</name>
</gene>
<keyword evidence="4" id="KW-1003">Cell membrane</keyword>
<evidence type="ECO:0000256" key="10">
    <source>
        <dbReference type="ARBA" id="ARBA00023180"/>
    </source>
</evidence>
<comment type="caution">
    <text evidence="12">The sequence shown here is derived from an EMBL/GenBank/DDBJ whole genome shotgun (WGS) entry which is preliminary data.</text>
</comment>
<keyword evidence="7" id="KW-0677">Repeat</keyword>
<dbReference type="FunFam" id="3.80.10.10:FF:000213">
    <property type="entry name" value="Tyrosine-sulfated glycopeptide receptor 1"/>
    <property type="match status" value="1"/>
</dbReference>